<feature type="compositionally biased region" description="Low complexity" evidence="2">
    <location>
        <begin position="300"/>
        <end position="312"/>
    </location>
</feature>
<feature type="compositionally biased region" description="Polar residues" evidence="2">
    <location>
        <begin position="317"/>
        <end position="327"/>
    </location>
</feature>
<feature type="coiled-coil region" evidence="1">
    <location>
        <begin position="228"/>
        <end position="255"/>
    </location>
</feature>
<evidence type="ECO:0000313" key="3">
    <source>
        <dbReference type="EMBL" id="CAC5398535.1"/>
    </source>
</evidence>
<feature type="region of interest" description="Disordered" evidence="2">
    <location>
        <begin position="267"/>
        <end position="328"/>
    </location>
</feature>
<evidence type="ECO:0000256" key="2">
    <source>
        <dbReference type="SAM" id="MobiDB-lite"/>
    </source>
</evidence>
<dbReference type="Proteomes" id="UP000507470">
    <property type="component" value="Unassembled WGS sequence"/>
</dbReference>
<sequence>MVNDASTTTECVGKLTNCMTDRSATELKSNKLLSELKTEELPNDSDFNEFQCSVHPLLQFADEVEKVAKEIEKKYDVKFKNLFRNKGESYSHNLIRCVSKLFHSDKTKNHFTQHKFDDNKCKVDAEKQQDNGMARGKNEEDKSIIMAQARKDAEILKEKSIAEDIKIEQERRETLKERIEEKEAKLKKSEQHLKDSLQYKKDKLNALKTQILFRIDVEKQVCDKTLFRRNLDIQLQKKLINLMEEENKITNLEDAIVPMEVDEDINLSGISTNHDNPSSPLPASSTVISNPDPSPSIPEPSTANNSRSPSSSFVPKHNQSASASVPTQHDLISKPPCWFNKKYITHTWDEGSKLTTYHGKIQVTFPVDHIKQCTIIN</sequence>
<evidence type="ECO:0000313" key="4">
    <source>
        <dbReference type="Proteomes" id="UP000507470"/>
    </source>
</evidence>
<keyword evidence="4" id="KW-1185">Reference proteome</keyword>
<gene>
    <name evidence="3" type="ORF">MCOR_32903</name>
</gene>
<feature type="coiled-coil region" evidence="1">
    <location>
        <begin position="165"/>
        <end position="192"/>
    </location>
</feature>
<name>A0A6J8CRN6_MYTCO</name>
<protein>
    <submittedName>
        <fullName evidence="3">Uncharacterized protein</fullName>
    </submittedName>
</protein>
<accession>A0A6J8CRN6</accession>
<dbReference type="EMBL" id="CACVKT020005929">
    <property type="protein sequence ID" value="CAC5398535.1"/>
    <property type="molecule type" value="Genomic_DNA"/>
</dbReference>
<proteinExistence type="predicted"/>
<dbReference type="AlphaFoldDB" id="A0A6J8CRN6"/>
<organism evidence="3 4">
    <name type="scientific">Mytilus coruscus</name>
    <name type="common">Sea mussel</name>
    <dbReference type="NCBI Taxonomy" id="42192"/>
    <lineage>
        <taxon>Eukaryota</taxon>
        <taxon>Metazoa</taxon>
        <taxon>Spiralia</taxon>
        <taxon>Lophotrochozoa</taxon>
        <taxon>Mollusca</taxon>
        <taxon>Bivalvia</taxon>
        <taxon>Autobranchia</taxon>
        <taxon>Pteriomorphia</taxon>
        <taxon>Mytilida</taxon>
        <taxon>Mytiloidea</taxon>
        <taxon>Mytilidae</taxon>
        <taxon>Mytilinae</taxon>
        <taxon>Mytilus</taxon>
    </lineage>
</organism>
<feature type="compositionally biased region" description="Polar residues" evidence="2">
    <location>
        <begin position="268"/>
        <end position="291"/>
    </location>
</feature>
<reference evidence="3 4" key="1">
    <citation type="submission" date="2020-06" db="EMBL/GenBank/DDBJ databases">
        <authorList>
            <person name="Li R."/>
            <person name="Bekaert M."/>
        </authorList>
    </citation>
    <scope>NUCLEOTIDE SEQUENCE [LARGE SCALE GENOMIC DNA]</scope>
    <source>
        <strain evidence="4">wild</strain>
    </source>
</reference>
<keyword evidence="1" id="KW-0175">Coiled coil</keyword>
<dbReference type="OrthoDB" id="10559474at2759"/>
<evidence type="ECO:0000256" key="1">
    <source>
        <dbReference type="SAM" id="Coils"/>
    </source>
</evidence>